<reference evidence="1" key="1">
    <citation type="journal article" date="2012" name="PLoS Negl. Trop. Dis.">
        <title>A systematically improved high quality genome and transcriptome of the human blood fluke Schistosoma mansoni.</title>
        <authorList>
            <person name="Protasio A.V."/>
            <person name="Tsai I.J."/>
            <person name="Babbage A."/>
            <person name="Nichol S."/>
            <person name="Hunt M."/>
            <person name="Aslett M.A."/>
            <person name="De Silva N."/>
            <person name="Velarde G.S."/>
            <person name="Anderson T.J."/>
            <person name="Clark R.C."/>
            <person name="Davidson C."/>
            <person name="Dillon G.P."/>
            <person name="Holroyd N.E."/>
            <person name="LoVerde P.T."/>
            <person name="Lloyd C."/>
            <person name="McQuillan J."/>
            <person name="Oliveira G."/>
            <person name="Otto T.D."/>
            <person name="Parker-Manuel S.J."/>
            <person name="Quail M.A."/>
            <person name="Wilson R.A."/>
            <person name="Zerlotini A."/>
            <person name="Dunne D.W."/>
            <person name="Berriman M."/>
        </authorList>
    </citation>
    <scope>NUCLEOTIDE SEQUENCE [LARGE SCALE GENOMIC DNA]</scope>
    <source>
        <strain evidence="1">Puerto Rican</strain>
    </source>
</reference>
<evidence type="ECO:0000313" key="1">
    <source>
        <dbReference type="Proteomes" id="UP000008854"/>
    </source>
</evidence>
<reference evidence="2" key="2">
    <citation type="submission" date="2018-12" db="UniProtKB">
        <authorList>
            <consortium name="WormBaseParasite"/>
        </authorList>
    </citation>
    <scope>IDENTIFICATION</scope>
    <source>
        <strain evidence="2">Puerto Rican</strain>
    </source>
</reference>
<organism evidence="1 2">
    <name type="scientific">Schistosoma mansoni</name>
    <name type="common">Blood fluke</name>
    <dbReference type="NCBI Taxonomy" id="6183"/>
    <lineage>
        <taxon>Eukaryota</taxon>
        <taxon>Metazoa</taxon>
        <taxon>Spiralia</taxon>
        <taxon>Lophotrochozoa</taxon>
        <taxon>Platyhelminthes</taxon>
        <taxon>Trematoda</taxon>
        <taxon>Digenea</taxon>
        <taxon>Strigeidida</taxon>
        <taxon>Schistosomatoidea</taxon>
        <taxon>Schistosomatidae</taxon>
        <taxon>Schistosoma</taxon>
    </lineage>
</organism>
<dbReference type="ExpressionAtlas" id="A0A3Q0KQC5">
    <property type="expression patterns" value="baseline"/>
</dbReference>
<dbReference type="Gene3D" id="1.20.5.1160">
    <property type="entry name" value="Vasodilator-stimulated phosphoprotein"/>
    <property type="match status" value="1"/>
</dbReference>
<dbReference type="Proteomes" id="UP000008854">
    <property type="component" value="Unassembled WGS sequence"/>
</dbReference>
<proteinExistence type="predicted"/>
<accession>A0A3Q0KQC5</accession>
<name>A0A3Q0KQC5_SCHMA</name>
<evidence type="ECO:0000313" key="2">
    <source>
        <dbReference type="WBParaSite" id="Smp_154120.1"/>
    </source>
</evidence>
<dbReference type="STRING" id="6183.A0A3Q0KQC5"/>
<dbReference type="WBParaSite" id="Smp_154120.1">
    <property type="protein sequence ID" value="Smp_154120.1"/>
    <property type="gene ID" value="Smp_154120"/>
</dbReference>
<sequence>MKDKKRGQVNLNLQKKIENLEMEISKYKQDHDADQPLLCDYRVLEKRFDETKRDLDVETLLRADLENKIPSIKSVERGSHIEKAVEVCKQAEYESPLTEELRSIRDQTASELEEYKIQMEEIFNSKLGQLKSPANSSDEDASHRWSELFVARKCAKELSHDLFNKIAELESL</sequence>
<dbReference type="AlphaFoldDB" id="A0A3Q0KQC5"/>
<keyword evidence="1" id="KW-1185">Reference proteome</keyword>
<dbReference type="InParanoid" id="A0A3Q0KQC5"/>
<protein>
    <submittedName>
        <fullName evidence="2">Coiled-coil domain-containing protein</fullName>
    </submittedName>
</protein>